<dbReference type="Pfam" id="PF20415">
    <property type="entry name" value="DUF6699"/>
    <property type="match status" value="1"/>
</dbReference>
<evidence type="ECO:0000313" key="4">
    <source>
        <dbReference type="Proteomes" id="UP000027222"/>
    </source>
</evidence>
<feature type="domain" description="DUF6699" evidence="2">
    <location>
        <begin position="102"/>
        <end position="238"/>
    </location>
</feature>
<dbReference type="STRING" id="685588.A0A067SYT4"/>
<reference evidence="4" key="1">
    <citation type="journal article" date="2014" name="Proc. Natl. Acad. Sci. U.S.A.">
        <title>Extensive sampling of basidiomycete genomes demonstrates inadequacy of the white-rot/brown-rot paradigm for wood decay fungi.</title>
        <authorList>
            <person name="Riley R."/>
            <person name="Salamov A.A."/>
            <person name="Brown D.W."/>
            <person name="Nagy L.G."/>
            <person name="Floudas D."/>
            <person name="Held B.W."/>
            <person name="Levasseur A."/>
            <person name="Lombard V."/>
            <person name="Morin E."/>
            <person name="Otillar R."/>
            <person name="Lindquist E.A."/>
            <person name="Sun H."/>
            <person name="LaButti K.M."/>
            <person name="Schmutz J."/>
            <person name="Jabbour D."/>
            <person name="Luo H."/>
            <person name="Baker S.E."/>
            <person name="Pisabarro A.G."/>
            <person name="Walton J.D."/>
            <person name="Blanchette R.A."/>
            <person name="Henrissat B."/>
            <person name="Martin F."/>
            <person name="Cullen D."/>
            <person name="Hibbett D.S."/>
            <person name="Grigoriev I.V."/>
        </authorList>
    </citation>
    <scope>NUCLEOTIDE SEQUENCE [LARGE SCALE GENOMIC DNA]</scope>
    <source>
        <strain evidence="4">CBS 339.88</strain>
    </source>
</reference>
<feature type="compositionally biased region" description="Low complexity" evidence="1">
    <location>
        <begin position="48"/>
        <end position="68"/>
    </location>
</feature>
<evidence type="ECO:0000256" key="1">
    <source>
        <dbReference type="SAM" id="MobiDB-lite"/>
    </source>
</evidence>
<dbReference type="HOGENOM" id="CLU_085813_0_0_1"/>
<dbReference type="OrthoDB" id="3172906at2759"/>
<feature type="region of interest" description="Disordered" evidence="1">
    <location>
        <begin position="45"/>
        <end position="76"/>
    </location>
</feature>
<protein>
    <recommendedName>
        <fullName evidence="2">DUF6699 domain-containing protein</fullName>
    </recommendedName>
</protein>
<name>A0A067SYT4_GALM3</name>
<keyword evidence="4" id="KW-1185">Reference proteome</keyword>
<gene>
    <name evidence="3" type="ORF">GALMADRAFT_252156</name>
</gene>
<dbReference type="EMBL" id="KL142387">
    <property type="protein sequence ID" value="KDR72854.1"/>
    <property type="molecule type" value="Genomic_DNA"/>
</dbReference>
<evidence type="ECO:0000259" key="2">
    <source>
        <dbReference type="Pfam" id="PF20415"/>
    </source>
</evidence>
<organism evidence="3 4">
    <name type="scientific">Galerina marginata (strain CBS 339.88)</name>
    <dbReference type="NCBI Taxonomy" id="685588"/>
    <lineage>
        <taxon>Eukaryota</taxon>
        <taxon>Fungi</taxon>
        <taxon>Dikarya</taxon>
        <taxon>Basidiomycota</taxon>
        <taxon>Agaricomycotina</taxon>
        <taxon>Agaricomycetes</taxon>
        <taxon>Agaricomycetidae</taxon>
        <taxon>Agaricales</taxon>
        <taxon>Agaricineae</taxon>
        <taxon>Strophariaceae</taxon>
        <taxon>Galerina</taxon>
    </lineage>
</organism>
<dbReference type="InterPro" id="IPR046522">
    <property type="entry name" value="DUF6699"/>
</dbReference>
<dbReference type="Proteomes" id="UP000027222">
    <property type="component" value="Unassembled WGS sequence"/>
</dbReference>
<dbReference type="AlphaFoldDB" id="A0A067SYT4"/>
<sequence>MPVRIKVNFIRFRKHISPSLAPNHILTITYRSSYATMPGKHVKHVHFSTSPSSPASSSSSLSSTEETMTPPPLGFGSPYHCSPLPGNALANPVLTVSKTPLIEYNLSEPPTAIIPLMHPVPSNLLEQPATQPLFPFIDVVCPRLPWRITIHSHSKPYVTVGDVLDGLHRALRTNVTPAEFALLPSDEAKRDVTNAYKVRYKSISDPEEYHVEKAKGVKRVDFLGKYNIFRGIVCTKDGLDGWTLMLSSSSLS</sequence>
<evidence type="ECO:0000313" key="3">
    <source>
        <dbReference type="EMBL" id="KDR72854.1"/>
    </source>
</evidence>
<accession>A0A067SYT4</accession>
<proteinExistence type="predicted"/>